<organism evidence="1 2">
    <name type="scientific">Dorea longicatena</name>
    <dbReference type="NCBI Taxonomy" id="88431"/>
    <lineage>
        <taxon>Bacteria</taxon>
        <taxon>Bacillati</taxon>
        <taxon>Bacillota</taxon>
        <taxon>Clostridia</taxon>
        <taxon>Lachnospirales</taxon>
        <taxon>Lachnospiraceae</taxon>
        <taxon>Dorea</taxon>
    </lineage>
</organism>
<dbReference type="Pfam" id="PF11185">
    <property type="entry name" value="DUF2971"/>
    <property type="match status" value="1"/>
</dbReference>
<reference evidence="1 2" key="1">
    <citation type="submission" date="2018-08" db="EMBL/GenBank/DDBJ databases">
        <title>A genome reference for cultivated species of the human gut microbiota.</title>
        <authorList>
            <person name="Zou Y."/>
            <person name="Xue W."/>
            <person name="Luo G."/>
        </authorList>
    </citation>
    <scope>NUCLEOTIDE SEQUENCE [LARGE SCALE GENOMIC DNA]</scope>
    <source>
        <strain evidence="1 2">OM02-16</strain>
    </source>
</reference>
<gene>
    <name evidence="1" type="ORF">DXB16_02540</name>
</gene>
<accession>A0A3E5GHH7</accession>
<dbReference type="AlphaFoldDB" id="A0A3E5GHH7"/>
<evidence type="ECO:0000313" key="2">
    <source>
        <dbReference type="Proteomes" id="UP000261285"/>
    </source>
</evidence>
<comment type="caution">
    <text evidence="1">The sequence shown here is derived from an EMBL/GenBank/DDBJ whole genome shotgun (WGS) entry which is preliminary data.</text>
</comment>
<sequence>MHKIYHNSIAAEHKSEEHNMSKYKHIDDFIKIPQLNNNDRLFHYTSAAGVKGITDGEFWITESHFLNDSTEFTIGTDICMEILEKHMRNPRRLLYAKDLLMEQMRKYYREEQEDTVSGSAEGSYVISFCTSGDSLLMWSEYSDFMGYCMEFEYGKLKETFQEHCGNDCTLFDGKVIYDHDEQIELLEDTIERLLLSDGEDYKTIHGWDDLDSAEEADVRLFVEHISVICLLYNMFFKKECFAQEQEYRMVFLCVHKREHQVPENSILVEYRIKDEVFIPFIRMKLGDISCLKSVCVGTKNTSDLAVKGLRHYFGSRNLEVRVKKSEIPLRY</sequence>
<evidence type="ECO:0000313" key="1">
    <source>
        <dbReference type="EMBL" id="RGO34392.1"/>
    </source>
</evidence>
<protein>
    <submittedName>
        <fullName evidence="1">DUF2971 domain-containing protein</fullName>
    </submittedName>
</protein>
<name>A0A3E5GHH7_9FIRM</name>
<proteinExistence type="predicted"/>
<dbReference type="Proteomes" id="UP000261285">
    <property type="component" value="Unassembled WGS sequence"/>
</dbReference>
<dbReference type="InterPro" id="IPR021352">
    <property type="entry name" value="DUF2971"/>
</dbReference>
<dbReference type="EMBL" id="QSVN01000002">
    <property type="protein sequence ID" value="RGO34392.1"/>
    <property type="molecule type" value="Genomic_DNA"/>
</dbReference>